<dbReference type="EMBL" id="VYZN01002662">
    <property type="protein sequence ID" value="KAE9521586.1"/>
    <property type="molecule type" value="Genomic_DNA"/>
</dbReference>
<feature type="domain" description="Proteasome activator PA28 N-terminal" evidence="6">
    <location>
        <begin position="287"/>
        <end position="330"/>
    </location>
</feature>
<dbReference type="AlphaFoldDB" id="A0A6G0ST83"/>
<feature type="domain" description="Proteasome activator PA28 C-terminal" evidence="7">
    <location>
        <begin position="351"/>
        <end position="493"/>
    </location>
</feature>
<dbReference type="InterPro" id="IPR003185">
    <property type="entry name" value="Proteasome_activ_PA28_N"/>
</dbReference>
<dbReference type="OrthoDB" id="6591885at2759"/>
<evidence type="ECO:0000256" key="5">
    <source>
        <dbReference type="SAM" id="SignalP"/>
    </source>
</evidence>
<name>A0A6G0ST83_APHGL</name>
<evidence type="ECO:0000259" key="6">
    <source>
        <dbReference type="Pfam" id="PF02251"/>
    </source>
</evidence>
<evidence type="ECO:0000259" key="7">
    <source>
        <dbReference type="Pfam" id="PF02252"/>
    </source>
</evidence>
<evidence type="ECO:0000313" key="8">
    <source>
        <dbReference type="EMBL" id="KAE9521586.1"/>
    </source>
</evidence>
<evidence type="ECO:0000256" key="1">
    <source>
        <dbReference type="ARBA" id="ARBA00005883"/>
    </source>
</evidence>
<evidence type="ECO:0000313" key="9">
    <source>
        <dbReference type="Proteomes" id="UP000475862"/>
    </source>
</evidence>
<dbReference type="Proteomes" id="UP000475862">
    <property type="component" value="Unassembled WGS sequence"/>
</dbReference>
<accession>A0A6G0ST83</accession>
<dbReference type="Gene3D" id="1.20.120.180">
    <property type="entry name" value="Proteasome activator pa28, C-terminal domain"/>
    <property type="match status" value="2"/>
</dbReference>
<keyword evidence="2" id="KW-0647">Proteasome</keyword>
<gene>
    <name evidence="8" type="ORF">AGLY_018016</name>
</gene>
<dbReference type="InterPro" id="IPR036252">
    <property type="entry name" value="Proteasome_activ_sf"/>
</dbReference>
<feature type="chain" id="PRO_5026323201" description="Proteasome activator PA28 C-terminal domain-containing protein" evidence="5">
    <location>
        <begin position="23"/>
        <end position="496"/>
    </location>
</feature>
<dbReference type="Pfam" id="PF02251">
    <property type="entry name" value="PA28_N"/>
    <property type="match status" value="2"/>
</dbReference>
<dbReference type="InterPro" id="IPR009077">
    <property type="entry name" value="Proteasome_activ_PA28"/>
</dbReference>
<reference evidence="8 9" key="1">
    <citation type="submission" date="2019-08" db="EMBL/GenBank/DDBJ databases">
        <title>The genome of the soybean aphid Biotype 1, its phylome, world population structure and adaptation to the North American continent.</title>
        <authorList>
            <person name="Giordano R."/>
            <person name="Donthu R.K."/>
            <person name="Hernandez A.G."/>
            <person name="Wright C.L."/>
            <person name="Zimin A.V."/>
        </authorList>
    </citation>
    <scope>NUCLEOTIDE SEQUENCE [LARGE SCALE GENOMIC DNA]</scope>
    <source>
        <tissue evidence="8">Whole aphids</tissue>
    </source>
</reference>
<dbReference type="GO" id="GO:0005737">
    <property type="term" value="C:cytoplasm"/>
    <property type="evidence" value="ECO:0007669"/>
    <property type="project" value="TreeGrafter"/>
</dbReference>
<dbReference type="GO" id="GO:2000045">
    <property type="term" value="P:regulation of G1/S transition of mitotic cell cycle"/>
    <property type="evidence" value="ECO:0007669"/>
    <property type="project" value="TreeGrafter"/>
</dbReference>
<protein>
    <recommendedName>
        <fullName evidence="10">Proteasome activator PA28 C-terminal domain-containing protein</fullName>
    </recommendedName>
</protein>
<evidence type="ECO:0000256" key="2">
    <source>
        <dbReference type="ARBA" id="ARBA00022942"/>
    </source>
</evidence>
<sequence length="496" mass="57221">MCILDLLVHIQWFLLHINLCSAVIINMVKHQLNRAKELHETLQADAENLLVQKFPERILHLNELLKMPEFEVASNVMKLECNKNSDTISGQTLIPSNKKIVEVMEIVKPNLKQLIEDAKALVMWVSLLIPKIEDGNNFGVSVQEETIAAISDVEITTGKSLMQISLYNLFRAQLISKVCKYPLIEDYQYAVAELDERQCFFLSLAMHDARNSYSTMHELVIKNFDKIKKPRLTFKMCMDTDLQAALHFRYLIKIYVFKYYNIQIDSIRIHTTFNYQIVHSQKMAQTEAVKQAKELHETLQADTENRLVQKFPERIIHLNELLKMPEFKIASNDMNCEIIKNSDTISGQTLIPSNKKIVEVIEIVKPNLAQLAEDAKALVMWVSLLIPKIEDGNNFGVSVQEETIAAINEVEIKTTKSLLEITLYYSARASLISKVCKYPFIEDYQYAVAELDEKQYFIMSLAMHEARNSYSTMHELVIKNFDKIKKPRSSNNDCLY</sequence>
<dbReference type="GO" id="GO:0061133">
    <property type="term" value="F:endopeptidase activator activity"/>
    <property type="evidence" value="ECO:0007669"/>
    <property type="project" value="TreeGrafter"/>
</dbReference>
<keyword evidence="4" id="KW-0175">Coiled coil</keyword>
<dbReference type="InterPro" id="IPR036997">
    <property type="entry name" value="PA28_C_sf"/>
</dbReference>
<dbReference type="Pfam" id="PF02252">
    <property type="entry name" value="PA28_C"/>
    <property type="match status" value="2"/>
</dbReference>
<evidence type="ECO:0000256" key="3">
    <source>
        <dbReference type="ARBA" id="ARBA00037467"/>
    </source>
</evidence>
<comment type="function">
    <text evidence="3">Implicated in immunoproteasome assembly and required for efficient antigen processing. The PA28 activator complex enhances the generation of class I binding peptides by altering the cleavage pattern of the proteasome.</text>
</comment>
<dbReference type="InterPro" id="IPR036996">
    <property type="entry name" value="PA28_N_sf"/>
</dbReference>
<keyword evidence="5" id="KW-0732">Signal</keyword>
<dbReference type="InterPro" id="IPR003186">
    <property type="entry name" value="PA28_C"/>
</dbReference>
<dbReference type="SUPFAM" id="SSF47216">
    <property type="entry name" value="Proteasome activator"/>
    <property type="match status" value="2"/>
</dbReference>
<dbReference type="GO" id="GO:0061136">
    <property type="term" value="P:regulation of proteasomal protein catabolic process"/>
    <property type="evidence" value="ECO:0007669"/>
    <property type="project" value="TreeGrafter"/>
</dbReference>
<dbReference type="GO" id="GO:0008537">
    <property type="term" value="C:proteasome activator complex"/>
    <property type="evidence" value="ECO:0007669"/>
    <property type="project" value="InterPro"/>
</dbReference>
<keyword evidence="9" id="KW-1185">Reference proteome</keyword>
<dbReference type="PANTHER" id="PTHR10660:SF2">
    <property type="entry name" value="LD45860P"/>
    <property type="match status" value="1"/>
</dbReference>
<dbReference type="Gene3D" id="1.20.5.120">
    <property type="entry name" value="Proteasome activator pa28, N-terminal domain"/>
    <property type="match status" value="2"/>
</dbReference>
<feature type="signal peptide" evidence="5">
    <location>
        <begin position="1"/>
        <end position="22"/>
    </location>
</feature>
<dbReference type="GO" id="GO:0005654">
    <property type="term" value="C:nucleoplasm"/>
    <property type="evidence" value="ECO:0007669"/>
    <property type="project" value="TreeGrafter"/>
</dbReference>
<organism evidence="8 9">
    <name type="scientific">Aphis glycines</name>
    <name type="common">Soybean aphid</name>
    <dbReference type="NCBI Taxonomy" id="307491"/>
    <lineage>
        <taxon>Eukaryota</taxon>
        <taxon>Metazoa</taxon>
        <taxon>Ecdysozoa</taxon>
        <taxon>Arthropoda</taxon>
        <taxon>Hexapoda</taxon>
        <taxon>Insecta</taxon>
        <taxon>Pterygota</taxon>
        <taxon>Neoptera</taxon>
        <taxon>Paraneoptera</taxon>
        <taxon>Hemiptera</taxon>
        <taxon>Sternorrhyncha</taxon>
        <taxon>Aphidomorpha</taxon>
        <taxon>Aphidoidea</taxon>
        <taxon>Aphididae</taxon>
        <taxon>Aphidini</taxon>
        <taxon>Aphis</taxon>
        <taxon>Aphis</taxon>
    </lineage>
</organism>
<dbReference type="FunFam" id="1.20.120.180:FF:000002">
    <property type="entry name" value="Proteasome activator complex subunit 1"/>
    <property type="match status" value="2"/>
</dbReference>
<feature type="coiled-coil region" evidence="4">
    <location>
        <begin position="25"/>
        <end position="52"/>
    </location>
</feature>
<comment type="caution">
    <text evidence="8">The sequence shown here is derived from an EMBL/GenBank/DDBJ whole genome shotgun (WGS) entry which is preliminary data.</text>
</comment>
<evidence type="ECO:0000256" key="4">
    <source>
        <dbReference type="SAM" id="Coils"/>
    </source>
</evidence>
<comment type="similarity">
    <text evidence="1">Belongs to the PA28 family.</text>
</comment>
<dbReference type="PANTHER" id="PTHR10660">
    <property type="entry name" value="PROTEASOME REGULATOR PA28"/>
    <property type="match status" value="1"/>
</dbReference>
<feature type="domain" description="Proteasome activator PA28 N-terminal" evidence="6">
    <location>
        <begin position="36"/>
        <end position="73"/>
    </location>
</feature>
<evidence type="ECO:0008006" key="10">
    <source>
        <dbReference type="Google" id="ProtNLM"/>
    </source>
</evidence>
<proteinExistence type="inferred from homology"/>
<feature type="domain" description="Proteasome activator PA28 C-terminal" evidence="7">
    <location>
        <begin position="94"/>
        <end position="232"/>
    </location>
</feature>